<dbReference type="EMBL" id="MPKA01000055">
    <property type="protein sequence ID" value="OLU47019.1"/>
    <property type="molecule type" value="Genomic_DNA"/>
</dbReference>
<dbReference type="STRING" id="1862672.BO225_03730"/>
<accession>A0A1U7NNV3</accession>
<evidence type="ECO:0000256" key="1">
    <source>
        <dbReference type="SAM" id="Phobius"/>
    </source>
</evidence>
<evidence type="ECO:0000313" key="2">
    <source>
        <dbReference type="EMBL" id="OLU47019.1"/>
    </source>
</evidence>
<dbReference type="PANTHER" id="PTHR34989">
    <property type="entry name" value="PROTEIN HDED"/>
    <property type="match status" value="1"/>
</dbReference>
<feature type="transmembrane region" description="Helical" evidence="1">
    <location>
        <begin position="12"/>
        <end position="34"/>
    </location>
</feature>
<protein>
    <recommendedName>
        <fullName evidence="4">Acid-resistance membrane protein</fullName>
    </recommendedName>
</protein>
<keyword evidence="3" id="KW-1185">Reference proteome</keyword>
<dbReference type="GeneID" id="78275058"/>
<dbReference type="GO" id="GO:0005886">
    <property type="term" value="C:plasma membrane"/>
    <property type="evidence" value="ECO:0007669"/>
    <property type="project" value="TreeGrafter"/>
</dbReference>
<dbReference type="AlphaFoldDB" id="A0A1U7NNV3"/>
<feature type="transmembrane region" description="Helical" evidence="1">
    <location>
        <begin position="122"/>
        <end position="142"/>
    </location>
</feature>
<dbReference type="Pfam" id="PF03729">
    <property type="entry name" value="DUF308"/>
    <property type="match status" value="2"/>
</dbReference>
<keyword evidence="1" id="KW-0472">Membrane</keyword>
<name>A0A1U7NNV3_9FIRM</name>
<proteinExistence type="predicted"/>
<dbReference type="InterPro" id="IPR005325">
    <property type="entry name" value="DUF308_memb"/>
</dbReference>
<evidence type="ECO:0008006" key="4">
    <source>
        <dbReference type="Google" id="ProtNLM"/>
    </source>
</evidence>
<dbReference type="OrthoDB" id="1651446at2"/>
<reference evidence="2 3" key="1">
    <citation type="submission" date="2016-11" db="EMBL/GenBank/DDBJ databases">
        <title>Description of two novel members of the family Erysipelotrichaceae: Ileibacterium lipovorans gen. nov., sp. nov. and Dubosiella newyorkensis, gen. nov., sp. nov.</title>
        <authorList>
            <person name="Cox L.M."/>
            <person name="Sohn J."/>
            <person name="Tyrrell K.L."/>
            <person name="Citron D.M."/>
            <person name="Lawson P.A."/>
            <person name="Patel N.B."/>
            <person name="Iizumi T."/>
            <person name="Perez-Perez G.I."/>
            <person name="Goldstein E.J."/>
            <person name="Blaser M.J."/>
        </authorList>
    </citation>
    <scope>NUCLEOTIDE SEQUENCE [LARGE SCALE GENOMIC DNA]</scope>
    <source>
        <strain evidence="2 3">NYU-BL-A4</strain>
    </source>
</reference>
<sequence>MNSFFKQTESQTRIFALVYIVFGFILCFFNKSILFTATRIIGGVLLLYGAYQLYLYFAKKQFASTSTLIFGVLSALFGLFFLISPQSLIAILPVLCGVILILNSAMQMQKSFTLRSHGYDNWIYAFIISLVILIGGIILLLRPIQTMKFILQLVGICLMVEGVIILVNQHEINKYLD</sequence>
<feature type="transmembrane region" description="Helical" evidence="1">
    <location>
        <begin position="149"/>
        <end position="167"/>
    </location>
</feature>
<dbReference type="RefSeq" id="WP_076340943.1">
    <property type="nucleotide sequence ID" value="NZ_CAJTMI010000021.1"/>
</dbReference>
<dbReference type="InterPro" id="IPR052712">
    <property type="entry name" value="Acid_resist_chaperone_HdeD"/>
</dbReference>
<organism evidence="2 3">
    <name type="scientific">Dubosiella newyorkensis</name>
    <dbReference type="NCBI Taxonomy" id="1862672"/>
    <lineage>
        <taxon>Bacteria</taxon>
        <taxon>Bacillati</taxon>
        <taxon>Bacillota</taxon>
        <taxon>Erysipelotrichia</taxon>
        <taxon>Erysipelotrichales</taxon>
        <taxon>Erysipelotrichaceae</taxon>
        <taxon>Dubosiella</taxon>
    </lineage>
</organism>
<dbReference type="Proteomes" id="UP000186705">
    <property type="component" value="Unassembled WGS sequence"/>
</dbReference>
<dbReference type="PANTHER" id="PTHR34989:SF1">
    <property type="entry name" value="PROTEIN HDED"/>
    <property type="match status" value="1"/>
</dbReference>
<comment type="caution">
    <text evidence="2">The sequence shown here is derived from an EMBL/GenBank/DDBJ whole genome shotgun (WGS) entry which is preliminary data.</text>
</comment>
<feature type="transmembrane region" description="Helical" evidence="1">
    <location>
        <begin position="69"/>
        <end position="102"/>
    </location>
</feature>
<evidence type="ECO:0000313" key="3">
    <source>
        <dbReference type="Proteomes" id="UP000186705"/>
    </source>
</evidence>
<gene>
    <name evidence="2" type="ORF">BO225_03730</name>
</gene>
<feature type="transmembrane region" description="Helical" evidence="1">
    <location>
        <begin position="40"/>
        <end position="57"/>
    </location>
</feature>
<keyword evidence="1" id="KW-0812">Transmembrane</keyword>
<keyword evidence="1" id="KW-1133">Transmembrane helix</keyword>